<proteinExistence type="predicted"/>
<dbReference type="RefSeq" id="WP_097378382.1">
    <property type="nucleotide sequence ID" value="NZ_NXNI01000001.1"/>
</dbReference>
<sequence>MFWVLFRALILAAAGGFIVLVATIAADPVLTTMADHTMHPNSRNAYWAEQFLTWLPAIVFGSIAIKVLAGAVARRQV</sequence>
<keyword evidence="1" id="KW-0812">Transmembrane</keyword>
<protein>
    <submittedName>
        <fullName evidence="2">Uncharacterized protein</fullName>
    </submittedName>
</protein>
<name>A0A2A5QRH1_9EURY</name>
<keyword evidence="1" id="KW-1133">Transmembrane helix</keyword>
<keyword evidence="1" id="KW-0472">Membrane</keyword>
<dbReference type="EMBL" id="NXNI01000001">
    <property type="protein sequence ID" value="PCR89436.1"/>
    <property type="molecule type" value="Genomic_DNA"/>
</dbReference>
<evidence type="ECO:0000313" key="3">
    <source>
        <dbReference type="Proteomes" id="UP000219689"/>
    </source>
</evidence>
<evidence type="ECO:0000313" key="2">
    <source>
        <dbReference type="EMBL" id="PCR89436.1"/>
    </source>
</evidence>
<accession>A0A2A5QRH1</accession>
<feature type="transmembrane region" description="Helical" evidence="1">
    <location>
        <begin position="50"/>
        <end position="73"/>
    </location>
</feature>
<evidence type="ECO:0000256" key="1">
    <source>
        <dbReference type="SAM" id="Phobius"/>
    </source>
</evidence>
<organism evidence="2 3">
    <name type="scientific">Natrinema ejinorense</name>
    <dbReference type="NCBI Taxonomy" id="373386"/>
    <lineage>
        <taxon>Archaea</taxon>
        <taxon>Methanobacteriati</taxon>
        <taxon>Methanobacteriota</taxon>
        <taxon>Stenosarchaea group</taxon>
        <taxon>Halobacteria</taxon>
        <taxon>Halobacteriales</taxon>
        <taxon>Natrialbaceae</taxon>
        <taxon>Natrinema</taxon>
    </lineage>
</organism>
<keyword evidence="3" id="KW-1185">Reference proteome</keyword>
<dbReference type="AlphaFoldDB" id="A0A2A5QRH1"/>
<reference evidence="2 3" key="1">
    <citation type="submission" date="2017-09" db="EMBL/GenBank/DDBJ databases">
        <title>Genome sequences of Natrinema ejinorence JCM 13890T.</title>
        <authorList>
            <person name="Roh S.W."/>
            <person name="Kim Y.B."/>
            <person name="Kim J.Y."/>
        </authorList>
    </citation>
    <scope>NUCLEOTIDE SEQUENCE [LARGE SCALE GENOMIC DNA]</scope>
    <source>
        <strain evidence="2 3">JCM 13890</strain>
    </source>
</reference>
<gene>
    <name evidence="2" type="ORF">CP557_02120</name>
</gene>
<dbReference type="Proteomes" id="UP000219689">
    <property type="component" value="Unassembled WGS sequence"/>
</dbReference>
<comment type="caution">
    <text evidence="2">The sequence shown here is derived from an EMBL/GenBank/DDBJ whole genome shotgun (WGS) entry which is preliminary data.</text>
</comment>